<evidence type="ECO:0000313" key="3">
    <source>
        <dbReference type="Proteomes" id="UP000008037"/>
    </source>
</evidence>
<reference evidence="2 3" key="1">
    <citation type="journal article" date="2012" name="Environ. Microbiol.">
        <title>The genome of the ammonia-oxidizing Candidatus Nitrososphaera gargensis: insights into metabolic versatility and environmental adaptations.</title>
        <authorList>
            <person name="Spang A."/>
            <person name="Poehlein A."/>
            <person name="Offre P."/>
            <person name="Zumbragel S."/>
            <person name="Haider S."/>
            <person name="Rychlik N."/>
            <person name="Nowka B."/>
            <person name="Schmeisser C."/>
            <person name="Lebedeva E.V."/>
            <person name="Rattei T."/>
            <person name="Bohm C."/>
            <person name="Schmid M."/>
            <person name="Galushko A."/>
            <person name="Hatzenpichler R."/>
            <person name="Weinmaier T."/>
            <person name="Daniel R."/>
            <person name="Schleper C."/>
            <person name="Spieck E."/>
            <person name="Streit W."/>
            <person name="Wagner M."/>
        </authorList>
    </citation>
    <scope>NUCLEOTIDE SEQUENCE [LARGE SCALE GENOMIC DNA]</scope>
    <source>
        <strain evidence="3">Ga9.2</strain>
    </source>
</reference>
<keyword evidence="3" id="KW-1185">Reference proteome</keyword>
<dbReference type="InterPro" id="IPR039519">
    <property type="entry name" value="YokE-like_PH"/>
</dbReference>
<dbReference type="Proteomes" id="UP000008037">
    <property type="component" value="Chromosome"/>
</dbReference>
<dbReference type="KEGG" id="nga:Ngar_c01460"/>
<organism evidence="2 3">
    <name type="scientific">Nitrososphaera gargensis (strain Ga9.2)</name>
    <dbReference type="NCBI Taxonomy" id="1237085"/>
    <lineage>
        <taxon>Archaea</taxon>
        <taxon>Nitrososphaerota</taxon>
        <taxon>Nitrososphaeria</taxon>
        <taxon>Nitrososphaerales</taxon>
        <taxon>Nitrososphaeraceae</taxon>
        <taxon>Nitrososphaera</taxon>
    </lineage>
</organism>
<dbReference type="HOGENOM" id="CLU_2203996_0_0_2"/>
<sequence>MVSFEPAPGEKVILDEDCAEDKLRSGFLFLTDRRLVFQKTQGRMATLSKKEGEVVVDIPLNKISSVRAEGFLVKKLVVVSGDKTYKFGVFNNGKWERQIKQLTGAS</sequence>
<proteinExistence type="predicted"/>
<gene>
    <name evidence="2" type="ordered locus">Ngar_c01460</name>
</gene>
<protein>
    <submittedName>
        <fullName evidence="2">GRAM domain-containing protein</fullName>
    </submittedName>
</protein>
<evidence type="ECO:0000313" key="2">
    <source>
        <dbReference type="EMBL" id="AFU57096.1"/>
    </source>
</evidence>
<feature type="domain" description="YokE-like PH" evidence="1">
    <location>
        <begin position="18"/>
        <end position="94"/>
    </location>
</feature>
<dbReference type="STRING" id="1237085.Ngar_c01460"/>
<dbReference type="Pfam" id="PF14470">
    <property type="entry name" value="bPH_3"/>
    <property type="match status" value="1"/>
</dbReference>
<dbReference type="RefSeq" id="WP_015017669.1">
    <property type="nucleotide sequence ID" value="NC_018719.1"/>
</dbReference>
<dbReference type="AlphaFoldDB" id="K0I751"/>
<dbReference type="BioCyc" id="CNIT1237085:G1324-146-MONOMER"/>
<dbReference type="InParanoid" id="K0I751"/>
<evidence type="ECO:0000259" key="1">
    <source>
        <dbReference type="Pfam" id="PF14470"/>
    </source>
</evidence>
<dbReference type="EMBL" id="CP002408">
    <property type="protein sequence ID" value="AFU57096.1"/>
    <property type="molecule type" value="Genomic_DNA"/>
</dbReference>
<accession>K0I751</accession>
<dbReference type="GeneID" id="13796322"/>
<name>K0I751_NITGG</name>